<dbReference type="OrthoDB" id="4035590at2"/>
<keyword evidence="2" id="KW-1185">Reference proteome</keyword>
<dbReference type="PANTHER" id="PTHR34293:SF1">
    <property type="entry name" value="HTH-TYPE TRANSCRIPTIONAL REGULATOR TRMBL2"/>
    <property type="match status" value="1"/>
</dbReference>
<proteinExistence type="predicted"/>
<sequence>MGSTGGAEEKEHVGFVSAQAKALYLEVIATGGSVELSEADISGTYRELIELGLLVVVHEKPLTLTATDPTRLAGRLGSVWQKQALALLSQAVSIPLALQDLSHAYQGLEQTNHPDGPIVHAHGVPEINQRLGTLFDGAEWEVLTAQPGGSRREHFVQEVMERDLGLARRGVARRVIYHPSARYSAPTRQYVEAMTEAGSEVRTLEEPFTRIFIIDRRVAVIPTPGDGARAAFISDTAVVAYLFDLFERMWARSSPFLGAAEVPPEVISRMRANILRLMVQGVGHRVIARNLGISERTLARHIAEFREEYGSETLFQLGWRMALHAPNSLYNEDGEVSPAVSPAQEAGQPGQ</sequence>
<dbReference type="AlphaFoldDB" id="A0A561UHS0"/>
<gene>
    <name evidence="1" type="ORF">FHX73_112735</name>
</gene>
<evidence type="ECO:0000313" key="1">
    <source>
        <dbReference type="EMBL" id="TWF98906.1"/>
    </source>
</evidence>
<accession>A0A561UHS0</accession>
<dbReference type="Proteomes" id="UP000317940">
    <property type="component" value="Unassembled WGS sequence"/>
</dbReference>
<dbReference type="Gene3D" id="1.10.10.10">
    <property type="entry name" value="Winged helix-like DNA-binding domain superfamily/Winged helix DNA-binding domain"/>
    <property type="match status" value="1"/>
</dbReference>
<dbReference type="InterPro" id="IPR016032">
    <property type="entry name" value="Sig_transdc_resp-reg_C-effctor"/>
</dbReference>
<dbReference type="EMBL" id="VIWT01000001">
    <property type="protein sequence ID" value="TWF98906.1"/>
    <property type="molecule type" value="Genomic_DNA"/>
</dbReference>
<name>A0A561UHS0_9ACTN</name>
<dbReference type="InterPro" id="IPR051797">
    <property type="entry name" value="TrmB-like"/>
</dbReference>
<dbReference type="RefSeq" id="WP_145905259.1">
    <property type="nucleotide sequence ID" value="NZ_BAAAMZ010000012.1"/>
</dbReference>
<comment type="caution">
    <text evidence="1">The sequence shown here is derived from an EMBL/GenBank/DDBJ whole genome shotgun (WGS) entry which is preliminary data.</text>
</comment>
<dbReference type="PANTHER" id="PTHR34293">
    <property type="entry name" value="HTH-TYPE TRANSCRIPTIONAL REGULATOR TRMBL2"/>
    <property type="match status" value="1"/>
</dbReference>
<dbReference type="Pfam" id="PF13551">
    <property type="entry name" value="HTH_29"/>
    <property type="match status" value="1"/>
</dbReference>
<dbReference type="SUPFAM" id="SSF46894">
    <property type="entry name" value="C-terminal effector domain of the bipartite response regulators"/>
    <property type="match status" value="1"/>
</dbReference>
<protein>
    <submittedName>
        <fullName evidence="1">Sugar-specific transcriptional regulator TrmB</fullName>
    </submittedName>
</protein>
<dbReference type="GO" id="GO:0006355">
    <property type="term" value="P:regulation of DNA-templated transcription"/>
    <property type="evidence" value="ECO:0007669"/>
    <property type="project" value="InterPro"/>
</dbReference>
<evidence type="ECO:0000313" key="2">
    <source>
        <dbReference type="Proteomes" id="UP000317940"/>
    </source>
</evidence>
<dbReference type="Gene3D" id="3.30.870.10">
    <property type="entry name" value="Endonuclease Chain A"/>
    <property type="match status" value="1"/>
</dbReference>
<dbReference type="SUPFAM" id="SSF56024">
    <property type="entry name" value="Phospholipase D/nuclease"/>
    <property type="match status" value="1"/>
</dbReference>
<reference evidence="1 2" key="1">
    <citation type="submission" date="2019-06" db="EMBL/GenBank/DDBJ databases">
        <title>Sequencing the genomes of 1000 actinobacteria strains.</title>
        <authorList>
            <person name="Klenk H.-P."/>
        </authorList>
    </citation>
    <scope>NUCLEOTIDE SEQUENCE [LARGE SCALE GENOMIC DNA]</scope>
    <source>
        <strain evidence="1 2">DSM 44826</strain>
    </source>
</reference>
<organism evidence="1 2">
    <name type="scientific">Kitasatospora viridis</name>
    <dbReference type="NCBI Taxonomy" id="281105"/>
    <lineage>
        <taxon>Bacteria</taxon>
        <taxon>Bacillati</taxon>
        <taxon>Actinomycetota</taxon>
        <taxon>Actinomycetes</taxon>
        <taxon>Kitasatosporales</taxon>
        <taxon>Streptomycetaceae</taxon>
        <taxon>Kitasatospora</taxon>
    </lineage>
</organism>
<dbReference type="GO" id="GO:0003677">
    <property type="term" value="F:DNA binding"/>
    <property type="evidence" value="ECO:0007669"/>
    <property type="project" value="InterPro"/>
</dbReference>
<dbReference type="InterPro" id="IPR036388">
    <property type="entry name" value="WH-like_DNA-bd_sf"/>
</dbReference>